<dbReference type="GO" id="GO:0016605">
    <property type="term" value="C:PML body"/>
    <property type="evidence" value="ECO:0007669"/>
    <property type="project" value="UniProtKB-SubCell"/>
</dbReference>
<dbReference type="GO" id="GO:0046872">
    <property type="term" value="F:metal ion binding"/>
    <property type="evidence" value="ECO:0007669"/>
    <property type="project" value="UniProtKB-KW"/>
</dbReference>
<dbReference type="GO" id="GO:0003677">
    <property type="term" value="F:DNA binding"/>
    <property type="evidence" value="ECO:0007669"/>
    <property type="project" value="InterPro"/>
</dbReference>
<evidence type="ECO:0000259" key="8">
    <source>
        <dbReference type="SMART" id="SM00975"/>
    </source>
</evidence>
<sequence length="257" mass="28855">MPRAPRCRAVRALLRGRYREVLPLATFMRRLGPQGRRLVRRGDPAAFRALVAQCLVCVPWDARPAPVGPSFRQELTWKMRVQDCAWLRGSPGARCVPAAEHRRREEVLAKLLCWLMGTYVVELLKSFFYVTETTFQKNRLFFYRKRIWSQLQSIGIRCLSQRHSVVSCPVRADESPESCPPSGLWAPCGPLAGGATLGTDSWHQPPPAAAYLCSQSLGQLGSRVSKAQVCAEWKQPYRQVVGSPLAYGSDSVFVHTE</sequence>
<dbReference type="PANTHER" id="PTHR12066">
    <property type="entry name" value="TELOMERASE REVERSE TRANSCRIPTASE"/>
    <property type="match status" value="1"/>
</dbReference>
<dbReference type="InterPro" id="IPR021891">
    <property type="entry name" value="Telomerase_RBD"/>
</dbReference>
<keyword evidence="3 7" id="KW-0479">Metal-binding</keyword>
<name>A0A221ZTK2_FELCA</name>
<dbReference type="GO" id="GO:0005730">
    <property type="term" value="C:nucleolus"/>
    <property type="evidence" value="ECO:0007669"/>
    <property type="project" value="UniProtKB-SubCell"/>
</dbReference>
<keyword evidence="7" id="KW-0158">Chromosome</keyword>
<evidence type="ECO:0000256" key="5">
    <source>
        <dbReference type="ARBA" id="ARBA00022918"/>
    </source>
</evidence>
<comment type="similarity">
    <text evidence="7">Belongs to the reverse transcriptase family. Telomerase subfamily.</text>
</comment>
<dbReference type="GO" id="GO:0000781">
    <property type="term" value="C:chromosome, telomeric region"/>
    <property type="evidence" value="ECO:0007669"/>
    <property type="project" value="UniProtKB-SubCell"/>
</dbReference>
<comment type="function">
    <text evidence="7">Telomerase is a ribonucleoprotein enzyme essential for the replication of chromosome termini in most eukaryotes. Active in progenitor and cancer cells. Inactive, or very low activity, in normal somatic cells. Catalytic component of the teleromerase holoenzyme complex whose main activity is the elongation of telomeres by acting as a reverse transcriptase that adds simple sequence repeats to chromosome ends by copying a template sequence within the RNA component of the enzyme. Catalyzes the RNA-dependent extension of 3'-chromosomal termini with the 6-nucleotide telomeric repeat unit, 5'-TTAGGG-3'. The catalytic cycle involves primer binding, primer extension and release of product once the template boundary has been reached or nascent product translocation followed by further extension. More active on substrates containing 2 or 3 telomeric repeats. Telomerase activity is regulated by a number of factors including telomerase complex-associated proteins, chaperones and polypeptide modifiers. Modulates Wnt signaling. Plays important roles in aging and antiapoptosis.</text>
</comment>
<feature type="domain" description="Telomerase ribonucleoprotein complex - RNA-binding" evidence="8">
    <location>
        <begin position="8"/>
        <end position="161"/>
    </location>
</feature>
<evidence type="ECO:0000313" key="9">
    <source>
        <dbReference type="EMBL" id="ASO67361.1"/>
    </source>
</evidence>
<comment type="domain">
    <text evidence="7">The RNA-interacting domain 2 (RD2) is essential for both interaction with the CR4-CR5 domain of TERC and for DNA synthesis.</text>
</comment>
<comment type="subcellular location">
    <subcellularLocation>
        <location evidence="7">Nucleus</location>
        <location evidence="7">Nucleolus</location>
    </subcellularLocation>
    <subcellularLocation>
        <location evidence="7">Nucleus</location>
        <location evidence="7">Nucleoplasm</location>
    </subcellularLocation>
    <subcellularLocation>
        <location evidence="7">Nucleus</location>
    </subcellularLocation>
    <subcellularLocation>
        <location evidence="7">Chromosome</location>
        <location evidence="7">Telomere</location>
    </subcellularLocation>
    <subcellularLocation>
        <location evidence="7">Cytoplasm</location>
    </subcellularLocation>
    <subcellularLocation>
        <location evidence="7">Nucleus</location>
        <location evidence="7">PML body</location>
    </subcellularLocation>
    <text evidence="7">Shuttling between nuclear and cytoplasm depends on cell cycle, phosphorylation states, transformation and DNA damage. Diffuse localization in the nucleoplasm. Enriched in nucleoli of certain cell types. Translocated to the cytoplasm via nuclear pores in a CRM1/RAN-dependent manner involving oxidative stress-mediated phosphorylation at Tyr. Dephosphorylation at this site by SHP2 retains TERT in the nucleus. Translocated to the nucleus by phosphorylation by AKT.</text>
</comment>
<keyword evidence="5 7" id="KW-0695">RNA-directed DNA polymerase</keyword>
<evidence type="ECO:0000256" key="3">
    <source>
        <dbReference type="ARBA" id="ARBA00022723"/>
    </source>
</evidence>
<accession>A0A221ZTK2</accession>
<evidence type="ECO:0000256" key="6">
    <source>
        <dbReference type="ARBA" id="ARBA00048173"/>
    </source>
</evidence>
<gene>
    <name evidence="9" type="primary">TERT</name>
</gene>
<dbReference type="GO" id="GO:0000723">
    <property type="term" value="P:telomere maintenance"/>
    <property type="evidence" value="ECO:0007669"/>
    <property type="project" value="InterPro"/>
</dbReference>
<dbReference type="GO" id="GO:0005737">
    <property type="term" value="C:cytoplasm"/>
    <property type="evidence" value="ECO:0007669"/>
    <property type="project" value="UniProtKB-SubCell"/>
</dbReference>
<keyword evidence="7" id="KW-0779">Telomere</keyword>
<protein>
    <recommendedName>
        <fullName evidence="7">Telomerase reverse transcriptase</fullName>
        <ecNumber evidence="7">2.7.7.49</ecNumber>
    </recommendedName>
    <alternativeName>
        <fullName evidence="7">Telomerase catalytic subunit</fullName>
    </alternativeName>
</protein>
<evidence type="ECO:0000256" key="4">
    <source>
        <dbReference type="ARBA" id="ARBA00022842"/>
    </source>
</evidence>
<reference evidence="9" key="1">
    <citation type="submission" date="2016-07" db="EMBL/GenBank/DDBJ databases">
        <title>Feline Oral Squamous Cell carcinoma, Telomerase activity, TERT and Novel Alternative Splicing Cloning and Expression.</title>
        <authorList>
            <person name="Supsavhad W."/>
            <person name="Dirksen W.P."/>
            <person name="Altstadt L.A."/>
            <person name="Rosol T.J."/>
        </authorList>
    </citation>
    <scope>NUCLEOTIDE SEQUENCE</scope>
</reference>
<keyword evidence="2 7" id="KW-0548">Nucleotidyltransferase</keyword>
<keyword evidence="1 7" id="KW-0808">Transferase</keyword>
<dbReference type="GO" id="GO:0003720">
    <property type="term" value="F:telomerase activity"/>
    <property type="evidence" value="ECO:0007669"/>
    <property type="project" value="InterPro"/>
</dbReference>
<dbReference type="EC" id="2.7.7.49" evidence="7"/>
<dbReference type="InterPro" id="IPR003545">
    <property type="entry name" value="Telomerase_RT"/>
</dbReference>
<dbReference type="AlphaFoldDB" id="A0A221ZTK2"/>
<comment type="catalytic activity">
    <reaction evidence="6 7">
        <text>DNA(n) + a 2'-deoxyribonucleoside 5'-triphosphate = DNA(n+1) + diphosphate</text>
        <dbReference type="Rhea" id="RHEA:22508"/>
        <dbReference type="Rhea" id="RHEA-COMP:17339"/>
        <dbReference type="Rhea" id="RHEA-COMP:17340"/>
        <dbReference type="ChEBI" id="CHEBI:33019"/>
        <dbReference type="ChEBI" id="CHEBI:61560"/>
        <dbReference type="ChEBI" id="CHEBI:173112"/>
        <dbReference type="EC" id="2.7.7.49"/>
    </reaction>
</comment>
<keyword evidence="4 7" id="KW-0460">Magnesium</keyword>
<keyword evidence="7" id="KW-0539">Nucleus</keyword>
<organism evidence="9">
    <name type="scientific">Felis catus</name>
    <name type="common">Cat</name>
    <name type="synonym">Felis silvestris catus</name>
    <dbReference type="NCBI Taxonomy" id="9685"/>
    <lineage>
        <taxon>Eukaryota</taxon>
        <taxon>Metazoa</taxon>
        <taxon>Chordata</taxon>
        <taxon>Craniata</taxon>
        <taxon>Vertebrata</taxon>
        <taxon>Euteleostomi</taxon>
        <taxon>Mammalia</taxon>
        <taxon>Eutheria</taxon>
        <taxon>Laurasiatheria</taxon>
        <taxon>Carnivora</taxon>
        <taxon>Feliformia</taxon>
        <taxon>Felidae</taxon>
        <taxon>Felinae</taxon>
        <taxon>Felis</taxon>
    </lineage>
</organism>
<comment type="domain">
    <text evidence="7">The RNA-interacting domain 1 (RD1)/N-terminal extension (NTE) is required for interaction with the pseudoknot-template domain of each of TERC dimers. It contains anchor sites that bind primer nucleotides upstream of the RNA-DNA hybrid and is thus an essential determinant of repeat addition processivity.</text>
</comment>
<comment type="domain">
    <text evidence="7">The primer grip sequence in the RT domain is required for telomerase activity and for stable association with short telomeric primers.</text>
</comment>
<evidence type="ECO:0000256" key="1">
    <source>
        <dbReference type="ARBA" id="ARBA00022679"/>
    </source>
</evidence>
<dbReference type="SMART" id="SM00975">
    <property type="entry name" value="Telomerase_RBD"/>
    <property type="match status" value="1"/>
</dbReference>
<dbReference type="PANTHER" id="PTHR12066:SF0">
    <property type="entry name" value="TELOMERASE REVERSE TRANSCRIPTASE"/>
    <property type="match status" value="1"/>
</dbReference>
<evidence type="ECO:0000256" key="2">
    <source>
        <dbReference type="ARBA" id="ARBA00022695"/>
    </source>
</evidence>
<proteinExistence type="evidence at transcript level"/>
<dbReference type="EMBL" id="KX620458">
    <property type="protein sequence ID" value="ASO67361.1"/>
    <property type="molecule type" value="mRNA"/>
</dbReference>
<dbReference type="Pfam" id="PF12009">
    <property type="entry name" value="Telomerase_RBD"/>
    <property type="match status" value="1"/>
</dbReference>
<dbReference type="Gene3D" id="1.10.132.70">
    <property type="match status" value="1"/>
</dbReference>
<evidence type="ECO:0000256" key="7">
    <source>
        <dbReference type="RuleBase" id="RU365061"/>
    </source>
</evidence>